<name>A0A2G8KK47_STIJA</name>
<dbReference type="FunFam" id="2.30.30.40:FF:000044">
    <property type="entry name" value="E3 ubiquitin-protein ligase MIB2, putative"/>
    <property type="match status" value="1"/>
</dbReference>
<dbReference type="SMART" id="SM00291">
    <property type="entry name" value="ZnF_ZZ"/>
    <property type="match status" value="1"/>
</dbReference>
<evidence type="ECO:0000256" key="13">
    <source>
        <dbReference type="ARBA" id="ARBA00023043"/>
    </source>
</evidence>
<evidence type="ECO:0000256" key="5">
    <source>
        <dbReference type="ARBA" id="ARBA00022490"/>
    </source>
</evidence>
<dbReference type="EMBL" id="MRZV01000526">
    <property type="protein sequence ID" value="PIK48373.1"/>
    <property type="molecule type" value="Genomic_DNA"/>
</dbReference>
<dbReference type="PROSITE" id="PS50135">
    <property type="entry name" value="ZF_ZZ_2"/>
    <property type="match status" value="1"/>
</dbReference>
<dbReference type="Gene3D" id="3.30.60.90">
    <property type="match status" value="1"/>
</dbReference>
<feature type="domain" description="RING-type" evidence="16">
    <location>
        <begin position="912"/>
        <end position="947"/>
    </location>
</feature>
<keyword evidence="13 14" id="KW-0040">ANK repeat</keyword>
<feature type="repeat" description="ANK" evidence="14">
    <location>
        <begin position="514"/>
        <end position="546"/>
    </location>
</feature>
<dbReference type="Gene3D" id="3.30.40.10">
    <property type="entry name" value="Zinc/RING finger domain, C3HC4 (zinc finger)"/>
    <property type="match status" value="2"/>
</dbReference>
<evidence type="ECO:0000313" key="20">
    <source>
        <dbReference type="Proteomes" id="UP000230750"/>
    </source>
</evidence>
<feature type="domain" description="RING-type" evidence="16">
    <location>
        <begin position="861"/>
        <end position="895"/>
    </location>
</feature>
<dbReference type="SMART" id="SM00248">
    <property type="entry name" value="ANK"/>
    <property type="match status" value="8"/>
</dbReference>
<dbReference type="EC" id="2.3.2.27" evidence="4"/>
<dbReference type="Pfam" id="PF00569">
    <property type="entry name" value="ZZ"/>
    <property type="match status" value="1"/>
</dbReference>
<dbReference type="STRING" id="307972.A0A2G8KK47"/>
<feature type="domain" description="MIB/HERC2" evidence="18">
    <location>
        <begin position="144"/>
        <end position="222"/>
    </location>
</feature>
<dbReference type="UniPathway" id="UPA00143"/>
<comment type="subcellular location">
    <subcellularLocation>
        <location evidence="2">Cytoplasm</location>
    </subcellularLocation>
</comment>
<dbReference type="PANTHER" id="PTHR24202">
    <property type="entry name" value="E3 UBIQUITIN-PROTEIN LIGASE MIB2"/>
    <property type="match status" value="1"/>
</dbReference>
<keyword evidence="10" id="KW-0833">Ubl conjugation pathway</keyword>
<keyword evidence="20" id="KW-1185">Reference proteome</keyword>
<keyword evidence="7" id="KW-0479">Metal-binding</keyword>
<dbReference type="Pfam" id="PF12796">
    <property type="entry name" value="Ank_2"/>
    <property type="match status" value="1"/>
</dbReference>
<evidence type="ECO:0000256" key="15">
    <source>
        <dbReference type="PROSITE-ProRule" id="PRU00228"/>
    </source>
</evidence>
<feature type="repeat" description="ANK" evidence="14">
    <location>
        <begin position="648"/>
        <end position="681"/>
    </location>
</feature>
<evidence type="ECO:0000256" key="6">
    <source>
        <dbReference type="ARBA" id="ARBA00022679"/>
    </source>
</evidence>
<dbReference type="SMART" id="SM00184">
    <property type="entry name" value="RING"/>
    <property type="match status" value="3"/>
</dbReference>
<evidence type="ECO:0000259" key="17">
    <source>
        <dbReference type="PROSITE" id="PS50135"/>
    </source>
</evidence>
<dbReference type="InterPro" id="IPR037252">
    <property type="entry name" value="Mib_Herc2_sf"/>
</dbReference>
<evidence type="ECO:0000256" key="4">
    <source>
        <dbReference type="ARBA" id="ARBA00012483"/>
    </source>
</evidence>
<dbReference type="InterPro" id="IPR000433">
    <property type="entry name" value="Znf_ZZ"/>
</dbReference>
<evidence type="ECO:0000259" key="16">
    <source>
        <dbReference type="PROSITE" id="PS50089"/>
    </source>
</evidence>
<dbReference type="PROSITE" id="PS50088">
    <property type="entry name" value="ANK_REPEAT"/>
    <property type="match status" value="4"/>
</dbReference>
<gene>
    <name evidence="19" type="ORF">BSL78_14774</name>
</gene>
<keyword evidence="12" id="KW-0914">Notch signaling pathway</keyword>
<dbReference type="PRINTS" id="PR01415">
    <property type="entry name" value="ANKYRIN"/>
</dbReference>
<dbReference type="GO" id="GO:0005737">
    <property type="term" value="C:cytoplasm"/>
    <property type="evidence" value="ECO:0007669"/>
    <property type="project" value="UniProtKB-SubCell"/>
</dbReference>
<evidence type="ECO:0000256" key="3">
    <source>
        <dbReference type="ARBA" id="ARBA00004906"/>
    </source>
</evidence>
<evidence type="ECO:0000256" key="7">
    <source>
        <dbReference type="ARBA" id="ARBA00022723"/>
    </source>
</evidence>
<keyword evidence="8" id="KW-0677">Repeat</keyword>
<evidence type="ECO:0000256" key="9">
    <source>
        <dbReference type="ARBA" id="ARBA00022771"/>
    </source>
</evidence>
<dbReference type="InterPro" id="IPR040847">
    <property type="entry name" value="SH3_15"/>
</dbReference>
<dbReference type="GO" id="GO:0007219">
    <property type="term" value="P:Notch signaling pathway"/>
    <property type="evidence" value="ECO:0007669"/>
    <property type="project" value="UniProtKB-KW"/>
</dbReference>
<dbReference type="PANTHER" id="PTHR24202:SF4">
    <property type="entry name" value="E3 UBIQUITIN-PROTEIN LIGASE MIB2-RELATED"/>
    <property type="match status" value="1"/>
</dbReference>
<dbReference type="InterPro" id="IPR002110">
    <property type="entry name" value="Ankyrin_rpt"/>
</dbReference>
<dbReference type="InterPro" id="IPR013083">
    <property type="entry name" value="Znf_RING/FYVE/PHD"/>
</dbReference>
<dbReference type="Pfam" id="PF13857">
    <property type="entry name" value="Ank_5"/>
    <property type="match status" value="1"/>
</dbReference>
<dbReference type="PROSITE" id="PS50297">
    <property type="entry name" value="ANK_REP_REGION"/>
    <property type="match status" value="4"/>
</dbReference>
<feature type="domain" description="ZZ-type" evidence="17">
    <location>
        <begin position="81"/>
        <end position="133"/>
    </location>
</feature>
<keyword evidence="11" id="KW-0862">Zinc</keyword>
<dbReference type="InterPro" id="IPR036770">
    <property type="entry name" value="Ankyrin_rpt-contain_sf"/>
</dbReference>
<comment type="catalytic activity">
    <reaction evidence="1">
        <text>S-ubiquitinyl-[E2 ubiquitin-conjugating enzyme]-L-cysteine + [acceptor protein]-L-lysine = [E2 ubiquitin-conjugating enzyme]-L-cysteine + N(6)-ubiquitinyl-[acceptor protein]-L-lysine.</text>
        <dbReference type="EC" id="2.3.2.27"/>
    </reaction>
</comment>
<dbReference type="GO" id="GO:0016567">
    <property type="term" value="P:protein ubiquitination"/>
    <property type="evidence" value="ECO:0007669"/>
    <property type="project" value="UniProtKB-UniPathway"/>
</dbReference>
<dbReference type="SUPFAM" id="SSF57850">
    <property type="entry name" value="RING/U-box"/>
    <property type="match status" value="1"/>
</dbReference>
<evidence type="ECO:0000256" key="8">
    <source>
        <dbReference type="ARBA" id="ARBA00022737"/>
    </source>
</evidence>
<feature type="domain" description="MIB/HERC2" evidence="18">
    <location>
        <begin position="1"/>
        <end position="75"/>
    </location>
</feature>
<evidence type="ECO:0000256" key="14">
    <source>
        <dbReference type="PROSITE-ProRule" id="PRU00023"/>
    </source>
</evidence>
<dbReference type="Pfam" id="PF00023">
    <property type="entry name" value="Ank"/>
    <property type="match status" value="1"/>
</dbReference>
<proteinExistence type="predicted"/>
<keyword evidence="6" id="KW-0808">Transferase</keyword>
<dbReference type="Gene3D" id="1.25.40.20">
    <property type="entry name" value="Ankyrin repeat-containing domain"/>
    <property type="match status" value="3"/>
</dbReference>
<evidence type="ECO:0000256" key="11">
    <source>
        <dbReference type="ARBA" id="ARBA00022833"/>
    </source>
</evidence>
<evidence type="ECO:0000256" key="2">
    <source>
        <dbReference type="ARBA" id="ARBA00004496"/>
    </source>
</evidence>
<dbReference type="Pfam" id="PF13920">
    <property type="entry name" value="zf-C3HC4_3"/>
    <property type="match status" value="1"/>
</dbReference>
<dbReference type="PROSITE" id="PS01357">
    <property type="entry name" value="ZF_ZZ_1"/>
    <property type="match status" value="1"/>
</dbReference>
<dbReference type="FunFam" id="2.30.30.40:FF:000078">
    <property type="entry name" value="Putative e3 ubiquitin-protein ligase mib2"/>
    <property type="match status" value="1"/>
</dbReference>
<dbReference type="InterPro" id="IPR010606">
    <property type="entry name" value="Mib_Herc2"/>
</dbReference>
<dbReference type="InterPro" id="IPR001841">
    <property type="entry name" value="Znf_RING"/>
</dbReference>
<keyword evidence="5" id="KW-0963">Cytoplasm</keyword>
<feature type="repeat" description="ANK" evidence="14">
    <location>
        <begin position="481"/>
        <end position="513"/>
    </location>
</feature>
<dbReference type="OrthoDB" id="2122982at2759"/>
<comment type="pathway">
    <text evidence="3">Protein modification; protein ubiquitination.</text>
</comment>
<dbReference type="Gene3D" id="2.30.30.40">
    <property type="entry name" value="SH3 Domains"/>
    <property type="match status" value="2"/>
</dbReference>
<feature type="repeat" description="ANK" evidence="14">
    <location>
        <begin position="682"/>
        <end position="714"/>
    </location>
</feature>
<evidence type="ECO:0000313" key="19">
    <source>
        <dbReference type="EMBL" id="PIK48373.1"/>
    </source>
</evidence>
<dbReference type="InterPro" id="IPR043145">
    <property type="entry name" value="Znf_ZZ_sf"/>
</dbReference>
<comment type="caution">
    <text evidence="19">The sequence shown here is derived from an EMBL/GenBank/DDBJ whole genome shotgun (WGS) entry which is preliminary data.</text>
</comment>
<dbReference type="PROSITE" id="PS50089">
    <property type="entry name" value="ZF_RING_2"/>
    <property type="match status" value="2"/>
</dbReference>
<dbReference type="Pfam" id="PF18346">
    <property type="entry name" value="SH3_15"/>
    <property type="match status" value="2"/>
</dbReference>
<dbReference type="FunFam" id="3.30.60.90:FF:000004">
    <property type="entry name" value="Putative E3 ubiquitin-protein ligase MIB2"/>
    <property type="match status" value="1"/>
</dbReference>
<dbReference type="SUPFAM" id="SSF48403">
    <property type="entry name" value="Ankyrin repeat"/>
    <property type="match status" value="1"/>
</dbReference>
<dbReference type="Proteomes" id="UP000230750">
    <property type="component" value="Unassembled WGS sequence"/>
</dbReference>
<evidence type="ECO:0000259" key="18">
    <source>
        <dbReference type="PROSITE" id="PS51416"/>
    </source>
</evidence>
<evidence type="ECO:0000256" key="10">
    <source>
        <dbReference type="ARBA" id="ARBA00022786"/>
    </source>
</evidence>
<reference evidence="19 20" key="1">
    <citation type="journal article" date="2017" name="PLoS Biol.">
        <title>The sea cucumber genome provides insights into morphological evolution and visceral regeneration.</title>
        <authorList>
            <person name="Zhang X."/>
            <person name="Sun L."/>
            <person name="Yuan J."/>
            <person name="Sun Y."/>
            <person name="Gao Y."/>
            <person name="Zhang L."/>
            <person name="Li S."/>
            <person name="Dai H."/>
            <person name="Hamel J.F."/>
            <person name="Liu C."/>
            <person name="Yu Y."/>
            <person name="Liu S."/>
            <person name="Lin W."/>
            <person name="Guo K."/>
            <person name="Jin S."/>
            <person name="Xu P."/>
            <person name="Storey K.B."/>
            <person name="Huan P."/>
            <person name="Zhang T."/>
            <person name="Zhou Y."/>
            <person name="Zhang J."/>
            <person name="Lin C."/>
            <person name="Li X."/>
            <person name="Xing L."/>
            <person name="Huo D."/>
            <person name="Sun M."/>
            <person name="Wang L."/>
            <person name="Mercier A."/>
            <person name="Li F."/>
            <person name="Yang H."/>
            <person name="Xiang J."/>
        </authorList>
    </citation>
    <scope>NUCLEOTIDE SEQUENCE [LARGE SCALE GENOMIC DNA]</scope>
    <source>
        <strain evidence="19">Shaxun</strain>
        <tissue evidence="19">Muscle</tissue>
    </source>
</reference>
<evidence type="ECO:0000256" key="1">
    <source>
        <dbReference type="ARBA" id="ARBA00000900"/>
    </source>
</evidence>
<organism evidence="19 20">
    <name type="scientific">Stichopus japonicus</name>
    <name type="common">Sea cucumber</name>
    <dbReference type="NCBI Taxonomy" id="307972"/>
    <lineage>
        <taxon>Eukaryota</taxon>
        <taxon>Metazoa</taxon>
        <taxon>Echinodermata</taxon>
        <taxon>Eleutherozoa</taxon>
        <taxon>Echinozoa</taxon>
        <taxon>Holothuroidea</taxon>
        <taxon>Aspidochirotacea</taxon>
        <taxon>Aspidochirotida</taxon>
        <taxon>Stichopodidae</taxon>
        <taxon>Apostichopus</taxon>
    </lineage>
</organism>
<dbReference type="GO" id="GO:0061630">
    <property type="term" value="F:ubiquitin protein ligase activity"/>
    <property type="evidence" value="ECO:0007669"/>
    <property type="project" value="UniProtKB-EC"/>
</dbReference>
<sequence>MESTVVGYRVVRGPDWRWNDQDGGEGNLGTVVEVGKKGSSTSPEKTVIVQWDNGSRTNYRMGYHNAYDLLIYDNATVGIQHVNILCDACNKQGFMGMRYNCTQCQDFDLCASCYHGDKHDLSHHFLLYITPSSVGVKLPPRSSAIKIGYRGLVPGAKVMRGPDWDWGNQDGGDGKIGRIKDIRGWDSESDRSVANVQWSNGNTNVYRVGHKGKVDLRCLDSVKGGTYYKDHLWKLGQKVAKNSVSAYGKKWSFVHGEKVKVNLDVAVLKIMQGDHGGWNAKMEEYVGQEGYVHRITEKGDIRVQYSDGIKWTFHPGALTKVTTFSVDDNVRITSDIEKLRKLQLGHGEWHEDMKMALGKVGRVIKIYKDGDLRVCVNGQSWTYHCECVTAVESSQDVNVTVAAEASSSQQQQQDPSGNVQRLKDRIRVLRKGEDCLDKLVTAAARGDVSVVGDLVLKRPGWVSYFTSRWIKQSLGLSTDRVQKTALQVAAHQGHVDVVKILVQAGANLSIPDQEGDTALHYAVFGNQPGIVRYLLEHGAEVNLVNKGQCSSLHVAVNKSYMQCVEELIKKECNVNLQDCCGDTALHDAIAKDNTEAIDILTNIADAEFTLANRRGFNVLQHAALKGNKRATEKLVRAARQLVNRKKDDGFSALHLASLNGHRDVVEVLLTTGQADINIRNNRLQTPIHLAVSQGHVPVVELLVSRGADLLASDEDGDTCLHVALMKPVVSPGGENLPVIRGIQATLGVSIRPGVALACFLIQEGADPSYLNTQSKSALDLVKRNEAYPLSSSLWIIEGRNLFFEEIRFYLALIGTIQPGRRIAVPNDTSSHVIEDANITDESDAIQQPQLVMSTSVSTTTCKLCHKMADCCLKPCKHITCCMECSQLFALCPVCKGTIESREKIETTDQSKCSLCKTNVADVTLLPCRHRAACADCFQKMSVCAVCSEPIVEVITAGSAKAVAGVSANSLSKSLSKDKEKISKITTSNDKGRQMECAICMERESSVVFLCGHTTCGTCAKPLKYFGVVGGGRGWGVKAVVAD</sequence>
<protein>
    <recommendedName>
        <fullName evidence="4">RING-type E3 ubiquitin transferase</fullName>
        <ecNumber evidence="4">2.3.2.27</ecNumber>
    </recommendedName>
</protein>
<accession>A0A2G8KK47</accession>
<dbReference type="AlphaFoldDB" id="A0A2G8KK47"/>
<dbReference type="Pfam" id="PF06701">
    <property type="entry name" value="MIB_HERC2"/>
    <property type="match status" value="2"/>
</dbReference>
<evidence type="ECO:0000256" key="12">
    <source>
        <dbReference type="ARBA" id="ARBA00022976"/>
    </source>
</evidence>
<dbReference type="PROSITE" id="PS51416">
    <property type="entry name" value="MIB_HERC2"/>
    <property type="match status" value="2"/>
</dbReference>
<keyword evidence="9 15" id="KW-0863">Zinc-finger</keyword>
<dbReference type="SUPFAM" id="SSF159034">
    <property type="entry name" value="Mib/herc2 domain-like"/>
    <property type="match status" value="2"/>
</dbReference>
<dbReference type="GO" id="GO:0008270">
    <property type="term" value="F:zinc ion binding"/>
    <property type="evidence" value="ECO:0007669"/>
    <property type="project" value="UniProtKB-KW"/>
</dbReference>